<keyword evidence="3" id="KW-1185">Reference proteome</keyword>
<feature type="region of interest" description="Disordered" evidence="1">
    <location>
        <begin position="1"/>
        <end position="60"/>
    </location>
</feature>
<evidence type="ECO:0000313" key="2">
    <source>
        <dbReference type="EMBL" id="KAJ5437783.1"/>
    </source>
</evidence>
<accession>A0AAD6BX76</accession>
<evidence type="ECO:0000313" key="3">
    <source>
        <dbReference type="Proteomes" id="UP001213681"/>
    </source>
</evidence>
<dbReference type="EMBL" id="JAPVEA010000008">
    <property type="protein sequence ID" value="KAJ5437783.1"/>
    <property type="molecule type" value="Genomic_DNA"/>
</dbReference>
<dbReference type="Pfam" id="PF11917">
    <property type="entry name" value="DUF3435"/>
    <property type="match status" value="1"/>
</dbReference>
<comment type="caution">
    <text evidence="2">The sequence shown here is derived from an EMBL/GenBank/DDBJ whole genome shotgun (WGS) entry which is preliminary data.</text>
</comment>
<organism evidence="2 3">
    <name type="scientific">Penicillium daleae</name>
    <dbReference type="NCBI Taxonomy" id="63821"/>
    <lineage>
        <taxon>Eukaryota</taxon>
        <taxon>Fungi</taxon>
        <taxon>Dikarya</taxon>
        <taxon>Ascomycota</taxon>
        <taxon>Pezizomycotina</taxon>
        <taxon>Eurotiomycetes</taxon>
        <taxon>Eurotiomycetidae</taxon>
        <taxon>Eurotiales</taxon>
        <taxon>Aspergillaceae</taxon>
        <taxon>Penicillium</taxon>
    </lineage>
</organism>
<sequence>SRSYSAISLDSIDQSQSDTDSDIDAIFTDSGSESDPTSDSKLSSEGSGDDESDSNNEYLNNEGQLLPEHYIAKALNLDVSQLRQKRYNSSVSVVIFVVEKIADTALALDTKAHLSHSRSSSTLFQIIALVATQKGLKLTRRPKKNIYIEDVAKFARLAAITTSRPGALLGLRYRDLTLTLIRDLEGGRSRLFIFLTLEFTKKFLGKKAL</sequence>
<name>A0AAD6BX76_9EURO</name>
<reference evidence="2" key="1">
    <citation type="submission" date="2022-12" db="EMBL/GenBank/DDBJ databases">
        <authorList>
            <person name="Petersen C."/>
        </authorList>
    </citation>
    <scope>NUCLEOTIDE SEQUENCE</scope>
    <source>
        <strain evidence="2">IBT 16125</strain>
    </source>
</reference>
<dbReference type="GeneID" id="81602406"/>
<dbReference type="Proteomes" id="UP001213681">
    <property type="component" value="Unassembled WGS sequence"/>
</dbReference>
<dbReference type="AlphaFoldDB" id="A0AAD6BX76"/>
<evidence type="ECO:0000256" key="1">
    <source>
        <dbReference type="SAM" id="MobiDB-lite"/>
    </source>
</evidence>
<reference evidence="2" key="2">
    <citation type="journal article" date="2023" name="IMA Fungus">
        <title>Comparative genomic study of the Penicillium genus elucidates a diverse pangenome and 15 lateral gene transfer events.</title>
        <authorList>
            <person name="Petersen C."/>
            <person name="Sorensen T."/>
            <person name="Nielsen M.R."/>
            <person name="Sondergaard T.E."/>
            <person name="Sorensen J.L."/>
            <person name="Fitzpatrick D.A."/>
            <person name="Frisvad J.C."/>
            <person name="Nielsen K.L."/>
        </authorList>
    </citation>
    <scope>NUCLEOTIDE SEQUENCE</scope>
    <source>
        <strain evidence="2">IBT 16125</strain>
    </source>
</reference>
<feature type="compositionally biased region" description="Low complexity" evidence="1">
    <location>
        <begin position="1"/>
        <end position="18"/>
    </location>
</feature>
<proteinExistence type="predicted"/>
<gene>
    <name evidence="2" type="ORF">N7458_008781</name>
</gene>
<dbReference type="InterPro" id="IPR021842">
    <property type="entry name" value="DUF3435"/>
</dbReference>
<feature type="non-terminal residue" evidence="2">
    <location>
        <position position="209"/>
    </location>
</feature>
<protein>
    <submittedName>
        <fullName evidence="2">Uncharacterized protein</fullName>
    </submittedName>
</protein>
<dbReference type="RefSeq" id="XP_056761012.1">
    <property type="nucleotide sequence ID" value="XM_056912163.1"/>
</dbReference>